<dbReference type="Proteomes" id="UP000054538">
    <property type="component" value="Unassembled WGS sequence"/>
</dbReference>
<evidence type="ECO:0000313" key="2">
    <source>
        <dbReference type="Proteomes" id="UP000054538"/>
    </source>
</evidence>
<evidence type="ECO:0000313" key="1">
    <source>
        <dbReference type="EMBL" id="KIK79714.1"/>
    </source>
</evidence>
<accession>A0A0D0DF99</accession>
<reference evidence="2" key="2">
    <citation type="submission" date="2015-01" db="EMBL/GenBank/DDBJ databases">
        <title>Evolutionary Origins and Diversification of the Mycorrhizal Mutualists.</title>
        <authorList>
            <consortium name="DOE Joint Genome Institute"/>
            <consortium name="Mycorrhizal Genomics Consortium"/>
            <person name="Kohler A."/>
            <person name="Kuo A."/>
            <person name="Nagy L.G."/>
            <person name="Floudas D."/>
            <person name="Copeland A."/>
            <person name="Barry K.W."/>
            <person name="Cichocki N."/>
            <person name="Veneault-Fourrey C."/>
            <person name="LaButti K."/>
            <person name="Lindquist E.A."/>
            <person name="Lipzen A."/>
            <person name="Lundell T."/>
            <person name="Morin E."/>
            <person name="Murat C."/>
            <person name="Riley R."/>
            <person name="Ohm R."/>
            <person name="Sun H."/>
            <person name="Tunlid A."/>
            <person name="Henrissat B."/>
            <person name="Grigoriev I.V."/>
            <person name="Hibbett D.S."/>
            <person name="Martin F."/>
        </authorList>
    </citation>
    <scope>NUCLEOTIDE SEQUENCE [LARGE SCALE GENOMIC DNA]</scope>
    <source>
        <strain evidence="2">Ve08.2h10</strain>
    </source>
</reference>
<dbReference type="EMBL" id="KN826205">
    <property type="protein sequence ID" value="KIK79714.1"/>
    <property type="molecule type" value="Genomic_DNA"/>
</dbReference>
<name>A0A0D0DF99_9AGAM</name>
<protein>
    <submittedName>
        <fullName evidence="1">Uncharacterized protein</fullName>
    </submittedName>
</protein>
<gene>
    <name evidence="1" type="ORF">PAXRUDRAFT_268153</name>
</gene>
<dbReference type="HOGENOM" id="CLU_2528126_0_0_1"/>
<reference evidence="1 2" key="1">
    <citation type="submission" date="2014-04" db="EMBL/GenBank/DDBJ databases">
        <authorList>
            <consortium name="DOE Joint Genome Institute"/>
            <person name="Kuo A."/>
            <person name="Kohler A."/>
            <person name="Jargeat P."/>
            <person name="Nagy L.G."/>
            <person name="Floudas D."/>
            <person name="Copeland A."/>
            <person name="Barry K.W."/>
            <person name="Cichocki N."/>
            <person name="Veneault-Fourrey C."/>
            <person name="LaButti K."/>
            <person name="Lindquist E.A."/>
            <person name="Lipzen A."/>
            <person name="Lundell T."/>
            <person name="Morin E."/>
            <person name="Murat C."/>
            <person name="Sun H."/>
            <person name="Tunlid A."/>
            <person name="Henrissat B."/>
            <person name="Grigoriev I.V."/>
            <person name="Hibbett D.S."/>
            <person name="Martin F."/>
            <person name="Nordberg H.P."/>
            <person name="Cantor M.N."/>
            <person name="Hua S.X."/>
        </authorList>
    </citation>
    <scope>NUCLEOTIDE SEQUENCE [LARGE SCALE GENOMIC DNA]</scope>
    <source>
        <strain evidence="1 2">Ve08.2h10</strain>
    </source>
</reference>
<sequence>MIANILIIRISIYPCYSEYLITSRVNLKYLHTKVGQHDPRSVAVPIAGQKSQKFHYPDVLKVCTSNPIVVMNDCSDCRTRLTKV</sequence>
<dbReference type="AlphaFoldDB" id="A0A0D0DF99"/>
<dbReference type="InParanoid" id="A0A0D0DF99"/>
<proteinExistence type="predicted"/>
<organism evidence="1 2">
    <name type="scientific">Paxillus rubicundulus Ve08.2h10</name>
    <dbReference type="NCBI Taxonomy" id="930991"/>
    <lineage>
        <taxon>Eukaryota</taxon>
        <taxon>Fungi</taxon>
        <taxon>Dikarya</taxon>
        <taxon>Basidiomycota</taxon>
        <taxon>Agaricomycotina</taxon>
        <taxon>Agaricomycetes</taxon>
        <taxon>Agaricomycetidae</taxon>
        <taxon>Boletales</taxon>
        <taxon>Paxilineae</taxon>
        <taxon>Paxillaceae</taxon>
        <taxon>Paxillus</taxon>
    </lineage>
</organism>
<keyword evidence="2" id="KW-1185">Reference proteome</keyword>